<name>A0A940DQU3_9BACT</name>
<comment type="caution">
    <text evidence="1">The sequence shown here is derived from an EMBL/GenBank/DDBJ whole genome shotgun (WGS) entry which is preliminary data.</text>
</comment>
<accession>A0A940DQU3</accession>
<proteinExistence type="predicted"/>
<protein>
    <submittedName>
        <fullName evidence="1">Uncharacterized protein</fullName>
    </submittedName>
</protein>
<evidence type="ECO:0000313" key="2">
    <source>
        <dbReference type="Proteomes" id="UP000725002"/>
    </source>
</evidence>
<reference evidence="1" key="2">
    <citation type="journal article" date="2021" name="PeerJ">
        <title>Extensive microbial diversity within the chicken gut microbiome revealed by metagenomics and culture.</title>
        <authorList>
            <person name="Gilroy R."/>
            <person name="Ravi A."/>
            <person name="Getino M."/>
            <person name="Pursley I."/>
            <person name="Horton D.L."/>
            <person name="Alikhan N.F."/>
            <person name="Baker D."/>
            <person name="Gharbi K."/>
            <person name="Hall N."/>
            <person name="Watson M."/>
            <person name="Adriaenssens E.M."/>
            <person name="Foster-Nyarko E."/>
            <person name="Jarju S."/>
            <person name="Secka A."/>
            <person name="Antonio M."/>
            <person name="Oren A."/>
            <person name="Chaudhuri R.R."/>
            <person name="La Ragione R."/>
            <person name="Hildebrand F."/>
            <person name="Pallen M.J."/>
        </authorList>
    </citation>
    <scope>NUCLEOTIDE SEQUENCE</scope>
    <source>
        <strain evidence="1">G3-8215</strain>
    </source>
</reference>
<sequence length="161" mass="18707">MNNPEFIPYQRLDLKGMTTSALVNLIRVASTNFQGTSLILTPRIDQNGYAYYWTGLRYGECTELDFKLCLNREIEAFILCFLLKGKDGLLDISDYTPDPTMTRGIDWLQYHQYRHLEYSQGVKDFIRTSNGRTFQNRKLTFPHGSIVYSQEIKDVFSAQPQ</sequence>
<dbReference type="AlphaFoldDB" id="A0A940DQU3"/>
<dbReference type="EMBL" id="JADILV010000012">
    <property type="protein sequence ID" value="MBO8482899.1"/>
    <property type="molecule type" value="Genomic_DNA"/>
</dbReference>
<dbReference type="Proteomes" id="UP000725002">
    <property type="component" value="Unassembled WGS sequence"/>
</dbReference>
<gene>
    <name evidence="1" type="ORF">IAB75_02110</name>
</gene>
<reference evidence="1" key="1">
    <citation type="submission" date="2020-10" db="EMBL/GenBank/DDBJ databases">
        <authorList>
            <person name="Gilroy R."/>
        </authorList>
    </citation>
    <scope>NUCLEOTIDE SEQUENCE</scope>
    <source>
        <strain evidence="1">G3-8215</strain>
    </source>
</reference>
<evidence type="ECO:0000313" key="1">
    <source>
        <dbReference type="EMBL" id="MBO8482899.1"/>
    </source>
</evidence>
<organism evidence="1 2">
    <name type="scientific">Candidatus Cryptobacteroides avicola</name>
    <dbReference type="NCBI Taxonomy" id="2840757"/>
    <lineage>
        <taxon>Bacteria</taxon>
        <taxon>Pseudomonadati</taxon>
        <taxon>Bacteroidota</taxon>
        <taxon>Bacteroidia</taxon>
        <taxon>Bacteroidales</taxon>
        <taxon>Candidatus Cryptobacteroides</taxon>
    </lineage>
</organism>